<dbReference type="Proteomes" id="UP000178841">
    <property type="component" value="Unassembled WGS sequence"/>
</dbReference>
<feature type="signal peptide" evidence="1">
    <location>
        <begin position="1"/>
        <end position="20"/>
    </location>
</feature>
<keyword evidence="1" id="KW-0732">Signal</keyword>
<protein>
    <submittedName>
        <fullName evidence="2">Uncharacterized protein</fullName>
    </submittedName>
</protein>
<organism evidence="2 3">
    <name type="scientific">Candidatus Lloydbacteria bacterium RIFCSPHIGHO2_01_FULL_41_20</name>
    <dbReference type="NCBI Taxonomy" id="1798657"/>
    <lineage>
        <taxon>Bacteria</taxon>
        <taxon>Candidatus Lloydiibacteriota</taxon>
    </lineage>
</organism>
<comment type="caution">
    <text evidence="2">The sequence shown here is derived from an EMBL/GenBank/DDBJ whole genome shotgun (WGS) entry which is preliminary data.</text>
</comment>
<evidence type="ECO:0000313" key="3">
    <source>
        <dbReference type="Proteomes" id="UP000178841"/>
    </source>
</evidence>
<dbReference type="AlphaFoldDB" id="A0A1G2CRB6"/>
<accession>A0A1G2CRB6</accession>
<name>A0A1G2CRB6_9BACT</name>
<sequence length="124" mass="14081">MKRIIFLVAVFALTLNSALASTSRQEVKRAFNSDKLCSNISLYLADMVFAGTEKEKILKYLSSGVNSSMASEQTKNMTFYLSERLIDSAYNTHLFNKNVGSIYTRTFRECKDYAEKLKPAPKKE</sequence>
<proteinExistence type="predicted"/>
<evidence type="ECO:0000313" key="2">
    <source>
        <dbReference type="EMBL" id="OGZ03752.1"/>
    </source>
</evidence>
<gene>
    <name evidence="2" type="ORF">A2648_02240</name>
</gene>
<feature type="chain" id="PRO_5009582385" evidence="1">
    <location>
        <begin position="21"/>
        <end position="124"/>
    </location>
</feature>
<reference evidence="2 3" key="1">
    <citation type="journal article" date="2016" name="Nat. Commun.">
        <title>Thousands of microbial genomes shed light on interconnected biogeochemical processes in an aquifer system.</title>
        <authorList>
            <person name="Anantharaman K."/>
            <person name="Brown C.T."/>
            <person name="Hug L.A."/>
            <person name="Sharon I."/>
            <person name="Castelle C.J."/>
            <person name="Probst A.J."/>
            <person name="Thomas B.C."/>
            <person name="Singh A."/>
            <person name="Wilkins M.J."/>
            <person name="Karaoz U."/>
            <person name="Brodie E.L."/>
            <person name="Williams K.H."/>
            <person name="Hubbard S.S."/>
            <person name="Banfield J.F."/>
        </authorList>
    </citation>
    <scope>NUCLEOTIDE SEQUENCE [LARGE SCALE GENOMIC DNA]</scope>
</reference>
<evidence type="ECO:0000256" key="1">
    <source>
        <dbReference type="SAM" id="SignalP"/>
    </source>
</evidence>
<dbReference type="EMBL" id="MHLH01000015">
    <property type="protein sequence ID" value="OGZ03752.1"/>
    <property type="molecule type" value="Genomic_DNA"/>
</dbReference>